<dbReference type="InterPro" id="IPR010663">
    <property type="entry name" value="Znf_FPG/IleRS"/>
</dbReference>
<keyword evidence="8 15" id="KW-0862">Zinc</keyword>
<dbReference type="CDD" id="cd08966">
    <property type="entry name" value="EcFpg-like_N"/>
    <property type="match status" value="1"/>
</dbReference>
<evidence type="ECO:0000256" key="11">
    <source>
        <dbReference type="ARBA" id="ARBA00023239"/>
    </source>
</evidence>
<dbReference type="AlphaFoldDB" id="A0A173U284"/>
<dbReference type="GO" id="GO:0003690">
    <property type="term" value="F:double-stranded DNA binding"/>
    <property type="evidence" value="ECO:0007669"/>
    <property type="project" value="UniProtKB-ARBA"/>
</dbReference>
<dbReference type="InterPro" id="IPR012319">
    <property type="entry name" value="FPG_cat"/>
</dbReference>
<name>A0A173U284_9FIRM</name>
<dbReference type="Pfam" id="PF01149">
    <property type="entry name" value="Fapy_DNA_glyco"/>
    <property type="match status" value="1"/>
</dbReference>
<dbReference type="InterPro" id="IPR000214">
    <property type="entry name" value="Znf_DNA_glyclase/AP_lyase"/>
</dbReference>
<dbReference type="Gene3D" id="3.20.190.10">
    <property type="entry name" value="MutM-like, N-terminal"/>
    <property type="match status" value="1"/>
</dbReference>
<dbReference type="GeneID" id="60057437"/>
<evidence type="ECO:0000256" key="3">
    <source>
        <dbReference type="ARBA" id="ARBA00011245"/>
    </source>
</evidence>
<dbReference type="GO" id="GO:0006284">
    <property type="term" value="P:base-excision repair"/>
    <property type="evidence" value="ECO:0007669"/>
    <property type="project" value="InterPro"/>
</dbReference>
<feature type="binding site" evidence="15">
    <location>
        <position position="111"/>
    </location>
    <ligand>
        <name>DNA</name>
        <dbReference type="ChEBI" id="CHEBI:16991"/>
    </ligand>
</feature>
<dbReference type="SUPFAM" id="SSF57716">
    <property type="entry name" value="Glucocorticoid receptor-like (DNA-binding domain)"/>
    <property type="match status" value="1"/>
</dbReference>
<evidence type="ECO:0000256" key="12">
    <source>
        <dbReference type="ARBA" id="ARBA00023268"/>
    </source>
</evidence>
<organism evidence="16 17">
    <name type="scientific">Turicibacter sanguinis</name>
    <dbReference type="NCBI Taxonomy" id="154288"/>
    <lineage>
        <taxon>Bacteria</taxon>
        <taxon>Bacillati</taxon>
        <taxon>Bacillota</taxon>
        <taxon>Erysipelotrichia</taxon>
        <taxon>Erysipelotrichales</taxon>
        <taxon>Turicibacteraceae</taxon>
        <taxon>Turicibacter</taxon>
    </lineage>
</organism>
<dbReference type="InterPro" id="IPR020629">
    <property type="entry name" value="FPG_Glyclase"/>
</dbReference>
<comment type="cofactor">
    <cofactor evidence="15">
        <name>Zn(2+)</name>
        <dbReference type="ChEBI" id="CHEBI:29105"/>
    </cofactor>
    <text evidence="15">Binds 1 zinc ion per subunit.</text>
</comment>
<dbReference type="InterPro" id="IPR010979">
    <property type="entry name" value="Ribosomal_uS13-like_H2TH"/>
</dbReference>
<dbReference type="Pfam" id="PF06827">
    <property type="entry name" value="zf-FPG_IleRS"/>
    <property type="match status" value="1"/>
</dbReference>
<keyword evidence="10 15" id="KW-0234">DNA repair</keyword>
<keyword evidence="7 15" id="KW-0378">Hydrolase</keyword>
<evidence type="ECO:0000256" key="10">
    <source>
        <dbReference type="ARBA" id="ARBA00023204"/>
    </source>
</evidence>
<dbReference type="PROSITE" id="PS51068">
    <property type="entry name" value="FPG_CAT"/>
    <property type="match status" value="1"/>
</dbReference>
<evidence type="ECO:0000256" key="15">
    <source>
        <dbReference type="HAMAP-Rule" id="MF_00103"/>
    </source>
</evidence>
<evidence type="ECO:0000256" key="2">
    <source>
        <dbReference type="ARBA" id="ARBA00009409"/>
    </source>
</evidence>
<keyword evidence="4 15" id="KW-0479">Metal-binding</keyword>
<dbReference type="PROSITE" id="PS51066">
    <property type="entry name" value="ZF_FPG_2"/>
    <property type="match status" value="1"/>
</dbReference>
<comment type="caution">
    <text evidence="16">The sequence shown here is derived from an EMBL/GenBank/DDBJ whole genome shotgun (WGS) entry which is preliminary data.</text>
</comment>
<dbReference type="Pfam" id="PF06831">
    <property type="entry name" value="H2TH"/>
    <property type="match status" value="1"/>
</dbReference>
<dbReference type="FunFam" id="1.10.8.50:FF:000003">
    <property type="entry name" value="Formamidopyrimidine-DNA glycosylase"/>
    <property type="match status" value="1"/>
</dbReference>
<feature type="binding site" evidence="15">
    <location>
        <position position="92"/>
    </location>
    <ligand>
        <name>DNA</name>
        <dbReference type="ChEBI" id="CHEBI:16991"/>
    </ligand>
</feature>
<dbReference type="SUPFAM" id="SSF81624">
    <property type="entry name" value="N-terminal domain of MutM-like DNA repair proteins"/>
    <property type="match status" value="1"/>
</dbReference>
<keyword evidence="9 15" id="KW-0238">DNA-binding</keyword>
<dbReference type="InterPro" id="IPR015886">
    <property type="entry name" value="H2TH_FPG"/>
</dbReference>
<evidence type="ECO:0000256" key="14">
    <source>
        <dbReference type="ARBA" id="ARBA00044632"/>
    </source>
</evidence>
<comment type="function">
    <text evidence="15">Involved in base excision repair of DNA damaged by oxidation or by mutagenic agents. Acts as DNA glycosylase that recognizes and removes damaged bases. Has a preference for oxidized purines, such as 7,8-dihydro-8-oxoguanine (8-oxoG). Has AP (apurinic/apyrimidinic) lyase activity and introduces nicks in the DNA strand. Cleaves the DNA backbone by beta-delta elimination to generate a single-strand break at the site of the removed base with both 3'- and 5'-phosphates.</text>
</comment>
<dbReference type="EC" id="3.2.2.23" evidence="15"/>
<dbReference type="GO" id="GO:0003684">
    <property type="term" value="F:damaged DNA binding"/>
    <property type="evidence" value="ECO:0007669"/>
    <property type="project" value="InterPro"/>
</dbReference>
<feature type="active site" description="Proton donor; for delta-elimination activity" evidence="15">
    <location>
        <position position="264"/>
    </location>
</feature>
<evidence type="ECO:0000256" key="8">
    <source>
        <dbReference type="ARBA" id="ARBA00022833"/>
    </source>
</evidence>
<dbReference type="EMBL" id="WMQE01000009">
    <property type="protein sequence ID" value="MTK20895.1"/>
    <property type="molecule type" value="Genomic_DNA"/>
</dbReference>
<evidence type="ECO:0000313" key="17">
    <source>
        <dbReference type="Proteomes" id="UP000487649"/>
    </source>
</evidence>
<evidence type="ECO:0000256" key="13">
    <source>
        <dbReference type="ARBA" id="ARBA00023295"/>
    </source>
</evidence>
<dbReference type="Gene3D" id="1.10.8.50">
    <property type="match status" value="1"/>
</dbReference>
<gene>
    <name evidence="15 16" type="primary">mutM</name>
    <name evidence="15" type="synonym">fpg</name>
    <name evidence="16" type="ORF">GMA92_05615</name>
</gene>
<evidence type="ECO:0000313" key="16">
    <source>
        <dbReference type="EMBL" id="MTK20895.1"/>
    </source>
</evidence>
<dbReference type="HAMAP" id="MF_00103">
    <property type="entry name" value="Fapy_DNA_glycosyl"/>
    <property type="match status" value="1"/>
</dbReference>
<keyword evidence="11 15" id="KW-0456">Lyase</keyword>
<protein>
    <recommendedName>
        <fullName evidence="15">Formamidopyrimidine-DNA glycosylase</fullName>
        <shortName evidence="15">Fapy-DNA glycosylase</shortName>
        <ecNumber evidence="15">3.2.2.23</ecNumber>
    </recommendedName>
    <alternativeName>
        <fullName evidence="15">DNA-(apurinic or apyrimidinic site) lyase MutM</fullName>
        <shortName evidence="15">AP lyase MutM</shortName>
        <ecNumber evidence="15">4.2.99.18</ecNumber>
    </alternativeName>
</protein>
<feature type="active site" description="Proton donor" evidence="15">
    <location>
        <position position="3"/>
    </location>
</feature>
<evidence type="ECO:0000256" key="9">
    <source>
        <dbReference type="ARBA" id="ARBA00023125"/>
    </source>
</evidence>
<keyword evidence="5 15" id="KW-0227">DNA damage</keyword>
<comment type="similarity">
    <text evidence="2 15">Belongs to the FPG family.</text>
</comment>
<dbReference type="NCBIfam" id="NF002211">
    <property type="entry name" value="PRK01103.1"/>
    <property type="match status" value="1"/>
</dbReference>
<dbReference type="OrthoDB" id="9800855at2"/>
<dbReference type="Proteomes" id="UP000487649">
    <property type="component" value="Unassembled WGS sequence"/>
</dbReference>
<dbReference type="GO" id="GO:0140078">
    <property type="term" value="F:class I DNA-(apurinic or apyrimidinic site) endonuclease activity"/>
    <property type="evidence" value="ECO:0007669"/>
    <property type="project" value="UniProtKB-EC"/>
</dbReference>
<comment type="subunit">
    <text evidence="3 15">Monomer.</text>
</comment>
<reference evidence="16 17" key="1">
    <citation type="journal article" date="2019" name="Nat. Med.">
        <title>A library of human gut bacterial isolates paired with longitudinal multiomics data enables mechanistic microbiome research.</title>
        <authorList>
            <person name="Poyet M."/>
            <person name="Groussin M."/>
            <person name="Gibbons S.M."/>
            <person name="Avila-Pacheco J."/>
            <person name="Jiang X."/>
            <person name="Kearney S.M."/>
            <person name="Perrotta A.R."/>
            <person name="Berdy B."/>
            <person name="Zhao S."/>
            <person name="Lieberman T.D."/>
            <person name="Swanson P.K."/>
            <person name="Smith M."/>
            <person name="Roesemann S."/>
            <person name="Alexander J.E."/>
            <person name="Rich S.A."/>
            <person name="Livny J."/>
            <person name="Vlamakis H."/>
            <person name="Clish C."/>
            <person name="Bullock K."/>
            <person name="Deik A."/>
            <person name="Scott J."/>
            <person name="Pierce K.A."/>
            <person name="Xavier R.J."/>
            <person name="Alm E.J."/>
        </authorList>
    </citation>
    <scope>NUCLEOTIDE SEQUENCE [LARGE SCALE GENOMIC DNA]</scope>
    <source>
        <strain evidence="16 17">BIOML-A198</strain>
    </source>
</reference>
<keyword evidence="12 15" id="KW-0511">Multifunctional enzyme</keyword>
<dbReference type="GO" id="GO:0008270">
    <property type="term" value="F:zinc ion binding"/>
    <property type="evidence" value="ECO:0007669"/>
    <property type="project" value="UniProtKB-UniRule"/>
</dbReference>
<evidence type="ECO:0000256" key="1">
    <source>
        <dbReference type="ARBA" id="ARBA00001668"/>
    </source>
</evidence>
<accession>A0A173U284</accession>
<evidence type="ECO:0000256" key="6">
    <source>
        <dbReference type="ARBA" id="ARBA00022771"/>
    </source>
</evidence>
<dbReference type="SMART" id="SM01232">
    <property type="entry name" value="H2TH"/>
    <property type="match status" value="1"/>
</dbReference>
<dbReference type="PANTHER" id="PTHR22993:SF9">
    <property type="entry name" value="FORMAMIDOPYRIMIDINE-DNA GLYCOSYLASE"/>
    <property type="match status" value="1"/>
</dbReference>
<proteinExistence type="inferred from homology"/>
<dbReference type="GO" id="GO:0034039">
    <property type="term" value="F:8-oxo-7,8-dihydroguanine DNA N-glycosylase activity"/>
    <property type="evidence" value="ECO:0007669"/>
    <property type="project" value="TreeGrafter"/>
</dbReference>
<dbReference type="SMART" id="SM00898">
    <property type="entry name" value="Fapy_DNA_glyco"/>
    <property type="match status" value="1"/>
</dbReference>
<comment type="catalytic activity">
    <reaction evidence="1 15">
        <text>Hydrolysis of DNA containing ring-opened 7-methylguanine residues, releasing 2,6-diamino-4-hydroxy-5-(N-methyl)formamidopyrimidine.</text>
        <dbReference type="EC" id="3.2.2.23"/>
    </reaction>
</comment>
<keyword evidence="6 15" id="KW-0863">Zinc-finger</keyword>
<dbReference type="PANTHER" id="PTHR22993">
    <property type="entry name" value="FORMAMIDOPYRIMIDINE-DNA GLYCOSYLASE"/>
    <property type="match status" value="1"/>
</dbReference>
<sequence>MPELPEVETVKNVLNSQIKGLRIKEIELRYEPMVKNMSADVFKEKLTNQVIEEISRRGKYLVFHFQDYQLLSHLRMEGKYFYEADDFELNKHIHAIFKLDNGRQLLYQDTRKFGTFHLYEKGQDLEETSAFKVLGVEPFSDEFTPAYVKGKIKGKKKPIKSLLLDQSVVCGLGNIYVDEVLFRAKIHPLTPSYELSDNEIENVVKYTVEVLAKAISLGGTTIRTFTSTHGVSGTFQEELLVHQRLGEVCKICETPIEKIKVGGRGTYFCPTCQIIKS</sequence>
<feature type="active site" description="Schiff-base intermediate with DNA" evidence="15">
    <location>
        <position position="2"/>
    </location>
</feature>
<comment type="catalytic activity">
    <reaction evidence="14 15">
        <text>2'-deoxyribonucleotide-(2'-deoxyribose 5'-phosphate)-2'-deoxyribonucleotide-DNA = a 3'-end 2'-deoxyribonucleotide-(2,3-dehydro-2,3-deoxyribose 5'-phosphate)-DNA + a 5'-end 5'-phospho-2'-deoxyribonucleoside-DNA + H(+)</text>
        <dbReference type="Rhea" id="RHEA:66592"/>
        <dbReference type="Rhea" id="RHEA-COMP:13180"/>
        <dbReference type="Rhea" id="RHEA-COMP:16897"/>
        <dbReference type="Rhea" id="RHEA-COMP:17067"/>
        <dbReference type="ChEBI" id="CHEBI:15378"/>
        <dbReference type="ChEBI" id="CHEBI:136412"/>
        <dbReference type="ChEBI" id="CHEBI:157695"/>
        <dbReference type="ChEBI" id="CHEBI:167181"/>
        <dbReference type="EC" id="4.2.99.18"/>
    </reaction>
</comment>
<keyword evidence="13 15" id="KW-0326">Glycosidase</keyword>
<feature type="active site" description="Proton donor; for beta-elimination activity" evidence="15">
    <location>
        <position position="59"/>
    </location>
</feature>
<dbReference type="InterPro" id="IPR035937">
    <property type="entry name" value="FPG_N"/>
</dbReference>
<feature type="binding site" evidence="15">
    <location>
        <position position="155"/>
    </location>
    <ligand>
        <name>DNA</name>
        <dbReference type="ChEBI" id="CHEBI:16991"/>
    </ligand>
</feature>
<evidence type="ECO:0000256" key="7">
    <source>
        <dbReference type="ARBA" id="ARBA00022801"/>
    </source>
</evidence>
<dbReference type="RefSeq" id="WP_006785454.1">
    <property type="nucleotide sequence ID" value="NZ_CAJJOK010000016.1"/>
</dbReference>
<dbReference type="EC" id="4.2.99.18" evidence="15"/>
<evidence type="ECO:0000256" key="4">
    <source>
        <dbReference type="ARBA" id="ARBA00022723"/>
    </source>
</evidence>
<evidence type="ECO:0000256" key="5">
    <source>
        <dbReference type="ARBA" id="ARBA00022763"/>
    </source>
</evidence>
<dbReference type="SUPFAM" id="SSF46946">
    <property type="entry name" value="S13-like H2TH domain"/>
    <property type="match status" value="1"/>
</dbReference>
<dbReference type="NCBIfam" id="TIGR00577">
    <property type="entry name" value="fpg"/>
    <property type="match status" value="1"/>
</dbReference>